<evidence type="ECO:0000313" key="3">
    <source>
        <dbReference type="Proteomes" id="UP000761534"/>
    </source>
</evidence>
<organism evidence="2 3">
    <name type="scientific">Trichomonascus ciferrii</name>
    <dbReference type="NCBI Taxonomy" id="44093"/>
    <lineage>
        <taxon>Eukaryota</taxon>
        <taxon>Fungi</taxon>
        <taxon>Dikarya</taxon>
        <taxon>Ascomycota</taxon>
        <taxon>Saccharomycotina</taxon>
        <taxon>Dipodascomycetes</taxon>
        <taxon>Dipodascales</taxon>
        <taxon>Trichomonascaceae</taxon>
        <taxon>Trichomonascus</taxon>
        <taxon>Trichomonascus ciferrii complex</taxon>
    </lineage>
</organism>
<comment type="caution">
    <text evidence="2">The sequence shown here is derived from an EMBL/GenBank/DDBJ whole genome shotgun (WGS) entry which is preliminary data.</text>
</comment>
<feature type="compositionally biased region" description="Polar residues" evidence="1">
    <location>
        <begin position="411"/>
        <end position="421"/>
    </location>
</feature>
<keyword evidence="3" id="KW-1185">Reference proteome</keyword>
<name>A0A642UP12_9ASCO</name>
<feature type="compositionally biased region" description="Low complexity" evidence="1">
    <location>
        <begin position="391"/>
        <end position="404"/>
    </location>
</feature>
<accession>A0A642UP12</accession>
<feature type="region of interest" description="Disordered" evidence="1">
    <location>
        <begin position="391"/>
        <end position="421"/>
    </location>
</feature>
<reference evidence="2" key="1">
    <citation type="journal article" date="2019" name="G3 (Bethesda)">
        <title>Genome Assemblies of Two Rare Opportunistic Yeast Pathogens: Diutina rugosa (syn. Candida rugosa) and Trichomonascus ciferrii (syn. Candida ciferrii).</title>
        <authorList>
            <person name="Mixao V."/>
            <person name="Saus E."/>
            <person name="Hansen A.P."/>
            <person name="Lass-Florl C."/>
            <person name="Gabaldon T."/>
        </authorList>
    </citation>
    <scope>NUCLEOTIDE SEQUENCE</scope>
    <source>
        <strain evidence="2">CBS 4856</strain>
    </source>
</reference>
<gene>
    <name evidence="2" type="ORF">TRICI_006405</name>
</gene>
<dbReference type="AlphaFoldDB" id="A0A642UP12"/>
<proteinExistence type="predicted"/>
<dbReference type="Proteomes" id="UP000761534">
    <property type="component" value="Unassembled WGS sequence"/>
</dbReference>
<evidence type="ECO:0000256" key="1">
    <source>
        <dbReference type="SAM" id="MobiDB-lite"/>
    </source>
</evidence>
<dbReference type="VEuPathDB" id="FungiDB:TRICI_006405"/>
<evidence type="ECO:0000313" key="2">
    <source>
        <dbReference type="EMBL" id="KAA8899037.1"/>
    </source>
</evidence>
<sequence>MPYLKAVGWKDLLELFPLFFQAMESKPDGDLKSIVLELTIIMRIMSQQEITEKELKLLNEAIPRFFDEFKKELSFDRRQDTMVKKMTLPIHMLLHMTEYNRQIGPPRRHWPFAMERTCKTVKQLTTACKEPSIARSNKLGLNPLAHIGGITELFEQKALANMPEGSESVLKKSEISAKDRTAVKKYVQEKLGVTDYNYDQSNTDFLKRVTRNGVEYARDETKPERSKICFKGSFAMRYGRIRATVKLRANQQIRTVFIVDNYNVGADVQSRSIKSRVLMPGETIRIAAFLEDGEPTEVDQVVPFEDVLSPMRLIHDPTYIETKFTLDNDPYKVTRTYIHIEDGYFHGFLSQFDWEERERGQDELRRFLQLRQQRRRQQQQPQEELRLLQQLRQQRQRQQQQQQRQQRHPTAPSSTVSFYGR</sequence>
<dbReference type="EMBL" id="SWFS01000531">
    <property type="protein sequence ID" value="KAA8899037.1"/>
    <property type="molecule type" value="Genomic_DNA"/>
</dbReference>
<protein>
    <submittedName>
        <fullName evidence="2">Uncharacterized protein</fullName>
    </submittedName>
</protein>